<feature type="transmembrane region" description="Helical" evidence="6">
    <location>
        <begin position="176"/>
        <end position="197"/>
    </location>
</feature>
<accession>A0AAD3E3Y1</accession>
<feature type="transmembrane region" description="Helical" evidence="6">
    <location>
        <begin position="137"/>
        <end position="156"/>
    </location>
</feature>
<dbReference type="InterPro" id="IPR007248">
    <property type="entry name" value="Mpv17_PMP22"/>
</dbReference>
<dbReference type="EMBL" id="BMAR01000043">
    <property type="protein sequence ID" value="GFR50941.1"/>
    <property type="molecule type" value="Genomic_DNA"/>
</dbReference>
<comment type="subcellular location">
    <subcellularLocation>
        <location evidence="1">Membrane</location>
        <topology evidence="1">Multi-pass membrane protein</topology>
    </subcellularLocation>
</comment>
<dbReference type="Proteomes" id="UP001054857">
    <property type="component" value="Unassembled WGS sequence"/>
</dbReference>
<comment type="caution">
    <text evidence="8">The sequence shown here is derived from an EMBL/GenBank/DDBJ whole genome shotgun (WGS) entry which is preliminary data.</text>
</comment>
<evidence type="ECO:0000256" key="5">
    <source>
        <dbReference type="ARBA" id="ARBA00023136"/>
    </source>
</evidence>
<evidence type="ECO:0000256" key="3">
    <source>
        <dbReference type="ARBA" id="ARBA00022692"/>
    </source>
</evidence>
<evidence type="ECO:0000256" key="4">
    <source>
        <dbReference type="ARBA" id="ARBA00022989"/>
    </source>
</evidence>
<dbReference type="PANTHER" id="PTHR11266">
    <property type="entry name" value="PEROXISOMAL MEMBRANE PROTEIN 2, PXMP2 MPV17"/>
    <property type="match status" value="1"/>
</dbReference>
<name>A0AAD3E3Y1_9CHLO</name>
<keyword evidence="9" id="KW-1185">Reference proteome</keyword>
<reference evidence="8 9" key="1">
    <citation type="journal article" date="2021" name="Sci. Rep.">
        <title>Genome sequencing of the multicellular alga Astrephomene provides insights into convergent evolution of germ-soma differentiation.</title>
        <authorList>
            <person name="Yamashita S."/>
            <person name="Yamamoto K."/>
            <person name="Matsuzaki R."/>
            <person name="Suzuki S."/>
            <person name="Yamaguchi H."/>
            <person name="Hirooka S."/>
            <person name="Minakuchi Y."/>
            <person name="Miyagishima S."/>
            <person name="Kawachi M."/>
            <person name="Toyoda A."/>
            <person name="Nozaki H."/>
        </authorList>
    </citation>
    <scope>NUCLEOTIDE SEQUENCE [LARGE SCALE GENOMIC DNA]</scope>
    <source>
        <strain evidence="8 9">NIES-4017</strain>
    </source>
</reference>
<sequence>MASQSIARSLLKNYLRSGVRQCRLITTVSRGRTSPSGVHVAPAAGGRALRRMSCRAVEGGSGGGGGSGVGGKTVGSGGSGEPGRGGSSSGGLWAWYLSCLEASPLLTKALTCALLNALGDVFCQLFIEGGQWNAKRTATFTFMGAALVGPALHYWYGLLNKLVVARGAAGATMQLLLDQGVFAPVFLATFISMLFTIEGKPGLIRPKLEQDLLETVKANWILWIPAQFINFRFVPPHLQVLTANVVALAWNTYMSYQSHKEVAVPAAASK</sequence>
<proteinExistence type="inferred from homology"/>
<organism evidence="8 9">
    <name type="scientific">Astrephomene gubernaculifera</name>
    <dbReference type="NCBI Taxonomy" id="47775"/>
    <lineage>
        <taxon>Eukaryota</taxon>
        <taxon>Viridiplantae</taxon>
        <taxon>Chlorophyta</taxon>
        <taxon>core chlorophytes</taxon>
        <taxon>Chlorophyceae</taxon>
        <taxon>CS clade</taxon>
        <taxon>Chlamydomonadales</taxon>
        <taxon>Astrephomenaceae</taxon>
        <taxon>Astrephomene</taxon>
    </lineage>
</organism>
<dbReference type="GO" id="GO:0016020">
    <property type="term" value="C:membrane"/>
    <property type="evidence" value="ECO:0007669"/>
    <property type="project" value="UniProtKB-SubCell"/>
</dbReference>
<feature type="region of interest" description="Disordered" evidence="7">
    <location>
        <begin position="57"/>
        <end position="85"/>
    </location>
</feature>
<gene>
    <name evidence="8" type="ORF">Agub_g13261</name>
</gene>
<evidence type="ECO:0000256" key="7">
    <source>
        <dbReference type="SAM" id="MobiDB-lite"/>
    </source>
</evidence>
<comment type="similarity">
    <text evidence="2 6">Belongs to the peroxisomal membrane protein PXMP2/4 family.</text>
</comment>
<dbReference type="Pfam" id="PF04117">
    <property type="entry name" value="Mpv17_PMP22"/>
    <property type="match status" value="1"/>
</dbReference>
<dbReference type="AlphaFoldDB" id="A0AAD3E3Y1"/>
<dbReference type="PANTHER" id="PTHR11266:SF80">
    <property type="entry name" value="PEROXISOMAL MEMBRANE PROTEIN 2"/>
    <property type="match status" value="1"/>
</dbReference>
<evidence type="ECO:0000256" key="1">
    <source>
        <dbReference type="ARBA" id="ARBA00004141"/>
    </source>
</evidence>
<keyword evidence="3 6" id="KW-0812">Transmembrane</keyword>
<evidence type="ECO:0000313" key="8">
    <source>
        <dbReference type="EMBL" id="GFR50941.1"/>
    </source>
</evidence>
<keyword evidence="4 6" id="KW-1133">Transmembrane helix</keyword>
<evidence type="ECO:0000256" key="6">
    <source>
        <dbReference type="RuleBase" id="RU363053"/>
    </source>
</evidence>
<keyword evidence="5 6" id="KW-0472">Membrane</keyword>
<evidence type="ECO:0000313" key="9">
    <source>
        <dbReference type="Proteomes" id="UP001054857"/>
    </source>
</evidence>
<feature type="compositionally biased region" description="Gly residues" evidence="7">
    <location>
        <begin position="59"/>
        <end position="85"/>
    </location>
</feature>
<evidence type="ECO:0000256" key="2">
    <source>
        <dbReference type="ARBA" id="ARBA00006824"/>
    </source>
</evidence>
<protein>
    <submittedName>
        <fullName evidence="8">Uncharacterized protein</fullName>
    </submittedName>
</protein>
<dbReference type="GO" id="GO:0005737">
    <property type="term" value="C:cytoplasm"/>
    <property type="evidence" value="ECO:0007669"/>
    <property type="project" value="TreeGrafter"/>
</dbReference>